<comment type="caution">
    <text evidence="1">The sequence shown here is derived from an EMBL/GenBank/DDBJ whole genome shotgun (WGS) entry which is preliminary data.</text>
</comment>
<dbReference type="RefSeq" id="WP_232136267.1">
    <property type="nucleotide sequence ID" value="NZ_CP089507.1"/>
</dbReference>
<keyword evidence="2" id="KW-1185">Reference proteome</keyword>
<organism evidence="1 2">
    <name type="scientific">Luteimonas fraxinea</name>
    <dbReference type="NCBI Taxonomy" id="2901869"/>
    <lineage>
        <taxon>Bacteria</taxon>
        <taxon>Pseudomonadati</taxon>
        <taxon>Pseudomonadota</taxon>
        <taxon>Gammaproteobacteria</taxon>
        <taxon>Lysobacterales</taxon>
        <taxon>Lysobacteraceae</taxon>
        <taxon>Luteimonas</taxon>
    </lineage>
</organism>
<reference evidence="1" key="1">
    <citation type="submission" date="2021-12" db="EMBL/GenBank/DDBJ databases">
        <authorList>
            <person name="Ulrich A."/>
        </authorList>
    </citation>
    <scope>NUCLEOTIDE SEQUENCE</scope>
    <source>
        <strain evidence="1">A1P009</strain>
    </source>
</reference>
<name>A0ABS8UET8_9GAMM</name>
<sequence length="208" mass="22250">MAHRSPVSPPMPVDGGVRRSQTLRALPASNTATRRGFGGLLPTRQRLRLDLRDADGQGGSFTADDILGAGARRHGEHGPRVRLPDLLEGSFADAAAQCLAVAESVIGLHRTRLYLDPLDRSGTARGNGLLIEWKQPHGDAPMIESVTLETFCGGHWHPRAGTLPPAHGAAMVELAACMPRLLQPLNALAATHARVRFAMRTYDAPVIA</sequence>
<reference evidence="1" key="2">
    <citation type="journal article" date="2022" name="Syst. Appl. Microbiol.">
        <title>Physiological and genomic characterisation of Luteimonas fraxinea sp. nov., a bacterial species associated with trees tolerant to ash dieback.</title>
        <authorList>
            <person name="Ulrich K."/>
            <person name="Becker R."/>
            <person name="Behrendt U."/>
            <person name="Kube M."/>
            <person name="Schneck V."/>
            <person name="Ulrich A."/>
        </authorList>
    </citation>
    <scope>NUCLEOTIDE SEQUENCE</scope>
    <source>
        <strain evidence="1">A1P009</strain>
    </source>
</reference>
<evidence type="ECO:0000313" key="2">
    <source>
        <dbReference type="Proteomes" id="UP001430360"/>
    </source>
</evidence>
<proteinExistence type="predicted"/>
<dbReference type="EMBL" id="JAJQKU010000003">
    <property type="protein sequence ID" value="MCD9097256.1"/>
    <property type="molecule type" value="Genomic_DNA"/>
</dbReference>
<evidence type="ECO:0000313" key="1">
    <source>
        <dbReference type="EMBL" id="MCD9097256.1"/>
    </source>
</evidence>
<gene>
    <name evidence="1" type="ORF">LTT95_09945</name>
</gene>
<protein>
    <submittedName>
        <fullName evidence="1">Uncharacterized protein</fullName>
    </submittedName>
</protein>
<accession>A0ABS8UET8</accession>
<dbReference type="Proteomes" id="UP001430360">
    <property type="component" value="Unassembled WGS sequence"/>
</dbReference>